<evidence type="ECO:0000256" key="4">
    <source>
        <dbReference type="PROSITE-ProRule" id="PRU00601"/>
    </source>
</evidence>
<keyword evidence="7" id="KW-1185">Reference proteome</keyword>
<dbReference type="GO" id="GO:0045041">
    <property type="term" value="P:protein import into mitochondrial intermembrane space"/>
    <property type="evidence" value="ECO:0007669"/>
    <property type="project" value="EnsemblFungi"/>
</dbReference>
<dbReference type="STRING" id="1071382.H2ASN8"/>
<evidence type="ECO:0000313" key="7">
    <source>
        <dbReference type="Proteomes" id="UP000005220"/>
    </source>
</evidence>
<accession>H2ASN8</accession>
<feature type="domain" description="CHY-type" evidence="5">
    <location>
        <begin position="8"/>
        <end position="87"/>
    </location>
</feature>
<dbReference type="AlphaFoldDB" id="H2ASN8"/>
<name>H2ASN8_KAZAF</name>
<evidence type="ECO:0000259" key="5">
    <source>
        <dbReference type="PROSITE" id="PS51266"/>
    </source>
</evidence>
<dbReference type="InterPro" id="IPR052604">
    <property type="entry name" value="Mito_Tim_assembly_helper"/>
</dbReference>
<reference evidence="6 7" key="1">
    <citation type="journal article" date="2011" name="Proc. Natl. Acad. Sci. U.S.A.">
        <title>Evolutionary erosion of yeast sex chromosomes by mating-type switching accidents.</title>
        <authorList>
            <person name="Gordon J.L."/>
            <person name="Armisen D."/>
            <person name="Proux-Wera E."/>
            <person name="Oheigeartaigh S.S."/>
            <person name="Byrne K.P."/>
            <person name="Wolfe K.H."/>
        </authorList>
    </citation>
    <scope>NUCLEOTIDE SEQUENCE [LARGE SCALE GENOMIC DNA]</scope>
    <source>
        <strain evidence="7">ATCC 22294 / BCRC 22015 / CBS 2517 / CECT 1963 / NBRC 1671 / NRRL Y-8276</strain>
    </source>
</reference>
<dbReference type="GO" id="GO:0008270">
    <property type="term" value="F:zinc ion binding"/>
    <property type="evidence" value="ECO:0007669"/>
    <property type="project" value="UniProtKB-KW"/>
</dbReference>
<evidence type="ECO:0000313" key="6">
    <source>
        <dbReference type="EMBL" id="CCF57388.1"/>
    </source>
</evidence>
<organism evidence="6 7">
    <name type="scientific">Kazachstania africana (strain ATCC 22294 / BCRC 22015 / CBS 2517 / CECT 1963 / NBRC 1671 / NRRL Y-8276)</name>
    <name type="common">Yeast</name>
    <name type="synonym">Kluyveromyces africanus</name>
    <dbReference type="NCBI Taxonomy" id="1071382"/>
    <lineage>
        <taxon>Eukaryota</taxon>
        <taxon>Fungi</taxon>
        <taxon>Dikarya</taxon>
        <taxon>Ascomycota</taxon>
        <taxon>Saccharomycotina</taxon>
        <taxon>Saccharomycetes</taxon>
        <taxon>Saccharomycetales</taxon>
        <taxon>Saccharomycetaceae</taxon>
        <taxon>Kazachstania</taxon>
    </lineage>
</organism>
<protein>
    <recommendedName>
        <fullName evidence="5">CHY-type domain-containing protein</fullName>
    </recommendedName>
</protein>
<dbReference type="EMBL" id="HE650823">
    <property type="protein sequence ID" value="CCF57388.1"/>
    <property type="molecule type" value="Genomic_DNA"/>
</dbReference>
<dbReference type="Proteomes" id="UP000005220">
    <property type="component" value="Chromosome 3"/>
</dbReference>
<dbReference type="eggNOG" id="KOG1940">
    <property type="taxonomic scope" value="Eukaryota"/>
</dbReference>
<dbReference type="PROSITE" id="PS51266">
    <property type="entry name" value="ZF_CHY"/>
    <property type="match status" value="1"/>
</dbReference>
<evidence type="ECO:0000256" key="2">
    <source>
        <dbReference type="ARBA" id="ARBA00022771"/>
    </source>
</evidence>
<dbReference type="PIRSF" id="PIRSF017292">
    <property type="entry name" value="UCP017292_Znf_CHY"/>
    <property type="match status" value="1"/>
</dbReference>
<dbReference type="RefSeq" id="XP_003956523.1">
    <property type="nucleotide sequence ID" value="XM_003956474.1"/>
</dbReference>
<dbReference type="PANTHER" id="PTHR28082">
    <property type="entry name" value="ZINC FINGER PROTEIN"/>
    <property type="match status" value="1"/>
</dbReference>
<dbReference type="GO" id="GO:0005758">
    <property type="term" value="C:mitochondrial intermembrane space"/>
    <property type="evidence" value="ECO:0007669"/>
    <property type="project" value="EnsemblFungi"/>
</dbReference>
<gene>
    <name evidence="6" type="primary">KAFR0C03970</name>
    <name evidence="6" type="ORF">KAFR_0C03970</name>
</gene>
<dbReference type="PANTHER" id="PTHR28082:SF1">
    <property type="entry name" value="HELPER OF TIM PROTEIN 13"/>
    <property type="match status" value="1"/>
</dbReference>
<dbReference type="GeneID" id="13885307"/>
<dbReference type="Pfam" id="PF05495">
    <property type="entry name" value="zf-CHY"/>
    <property type="match status" value="1"/>
</dbReference>
<evidence type="ECO:0000256" key="3">
    <source>
        <dbReference type="ARBA" id="ARBA00022833"/>
    </source>
</evidence>
<dbReference type="SUPFAM" id="SSF161219">
    <property type="entry name" value="CHY zinc finger-like"/>
    <property type="match status" value="1"/>
</dbReference>
<dbReference type="HOGENOM" id="CLU_143932_0_0_1"/>
<dbReference type="OrthoDB" id="411372at2759"/>
<keyword evidence="2 4" id="KW-0863">Zinc-finger</keyword>
<keyword evidence="1" id="KW-0479">Metal-binding</keyword>
<dbReference type="InterPro" id="IPR008913">
    <property type="entry name" value="Znf_CHY"/>
</dbReference>
<sequence>MQEIFGKPIDNETRCVHWNSENDIIAIKFKCCNKFYPCFQCHEETTDHELEKFNREDDSVKTILCGHCHNEMTFNEYKLLHCKFCQSQFNPYCKLHYDHYFH</sequence>
<dbReference type="KEGG" id="kaf:KAFR_0C03970"/>
<dbReference type="InterPro" id="IPR016694">
    <property type="entry name" value="UCP017292"/>
</dbReference>
<dbReference type="InterPro" id="IPR037274">
    <property type="entry name" value="Znf_CHY_sf"/>
</dbReference>
<keyword evidence="3" id="KW-0862">Zinc</keyword>
<dbReference type="FunCoup" id="H2ASN8">
    <property type="interactions" value="37"/>
</dbReference>
<dbReference type="InParanoid" id="H2ASN8"/>
<evidence type="ECO:0000256" key="1">
    <source>
        <dbReference type="ARBA" id="ARBA00022723"/>
    </source>
</evidence>
<proteinExistence type="predicted"/>